<accession>X0ULX3</accession>
<comment type="caution">
    <text evidence="1">The sequence shown here is derived from an EMBL/GenBank/DDBJ whole genome shotgun (WGS) entry which is preliminary data.</text>
</comment>
<feature type="non-terminal residue" evidence="1">
    <location>
        <position position="170"/>
    </location>
</feature>
<evidence type="ECO:0000313" key="1">
    <source>
        <dbReference type="EMBL" id="GAG06645.1"/>
    </source>
</evidence>
<protein>
    <submittedName>
        <fullName evidence="1">Uncharacterized protein</fullName>
    </submittedName>
</protein>
<name>X0ULX3_9ZZZZ</name>
<reference evidence="1" key="1">
    <citation type="journal article" date="2014" name="Front. Microbiol.">
        <title>High frequency of phylogenetically diverse reductive dehalogenase-homologous genes in deep subseafloor sedimentary metagenomes.</title>
        <authorList>
            <person name="Kawai M."/>
            <person name="Futagami T."/>
            <person name="Toyoda A."/>
            <person name="Takaki Y."/>
            <person name="Nishi S."/>
            <person name="Hori S."/>
            <person name="Arai W."/>
            <person name="Tsubouchi T."/>
            <person name="Morono Y."/>
            <person name="Uchiyama I."/>
            <person name="Ito T."/>
            <person name="Fujiyama A."/>
            <person name="Inagaki F."/>
            <person name="Takami H."/>
        </authorList>
    </citation>
    <scope>NUCLEOTIDE SEQUENCE</scope>
    <source>
        <strain evidence="1">Expedition CK06-06</strain>
    </source>
</reference>
<gene>
    <name evidence="1" type="ORF">S01H1_36707</name>
</gene>
<organism evidence="1">
    <name type="scientific">marine sediment metagenome</name>
    <dbReference type="NCBI Taxonomy" id="412755"/>
    <lineage>
        <taxon>unclassified sequences</taxon>
        <taxon>metagenomes</taxon>
        <taxon>ecological metagenomes</taxon>
    </lineage>
</organism>
<dbReference type="AlphaFoldDB" id="X0ULX3"/>
<dbReference type="EMBL" id="BARS01023016">
    <property type="protein sequence ID" value="GAG06645.1"/>
    <property type="molecule type" value="Genomic_DNA"/>
</dbReference>
<proteinExistence type="predicted"/>
<sequence>MAGNGSIIESKIDVIDGYHDVPGIDAIANAVIRDALGNKTDTVAGTSAIALVKQLIAALLVPVQDSVDNIVLRDALGNKTDTVAGTSVIALIKQLIAALETVDGYTEKIDNLASLGLAGVSNSLTYRVHEIERHFHNNEYWYGAAAVSNGEIHVADEVGPSISPFALLAG</sequence>